<feature type="region of interest" description="Disordered" evidence="1">
    <location>
        <begin position="1"/>
        <end position="71"/>
    </location>
</feature>
<dbReference type="EMBL" id="JASCZI010184863">
    <property type="protein sequence ID" value="MED6190301.1"/>
    <property type="molecule type" value="Genomic_DNA"/>
</dbReference>
<evidence type="ECO:0000313" key="2">
    <source>
        <dbReference type="EMBL" id="MED6190301.1"/>
    </source>
</evidence>
<feature type="region of interest" description="Disordered" evidence="1">
    <location>
        <begin position="176"/>
        <end position="199"/>
    </location>
</feature>
<dbReference type="Proteomes" id="UP001341840">
    <property type="component" value="Unassembled WGS sequence"/>
</dbReference>
<sequence length="257" mass="28315">AKLTSKKASENVDPQEGSNPSGVPPKSTSASEKPRTAESAHFTSGDSLNDVSSSSEGYSLSPSPNSAEKANSFLEEIDKALGNQVKQLNSPLKEKYLIREDQPTTPNVPIQPGLNKGIQIDPRIQFHEKLEEARVASVEKVKQSMNPLPSIPIIEIDADDSNLDDLLKVISETKAGSKQGVSNSDNKSVQQEKEDTPIQKARSESLKMVLLKSAAEKMIRLMNQPLDMLQIDPYWNDELVKVTSCLVEQQFPEKYRV</sequence>
<feature type="compositionally biased region" description="Polar residues" evidence="1">
    <location>
        <begin position="16"/>
        <end position="31"/>
    </location>
</feature>
<reference evidence="2 3" key="1">
    <citation type="journal article" date="2023" name="Plants (Basel)">
        <title>Bridging the Gap: Combining Genomics and Transcriptomics Approaches to Understand Stylosanthes scabra, an Orphan Legume from the Brazilian Caatinga.</title>
        <authorList>
            <person name="Ferreira-Neto J.R.C."/>
            <person name="da Silva M.D."/>
            <person name="Binneck E."/>
            <person name="de Melo N.F."/>
            <person name="da Silva R.H."/>
            <person name="de Melo A.L.T.M."/>
            <person name="Pandolfi V."/>
            <person name="Bustamante F.O."/>
            <person name="Brasileiro-Vidal A.C."/>
            <person name="Benko-Iseppon A.M."/>
        </authorList>
    </citation>
    <scope>NUCLEOTIDE SEQUENCE [LARGE SCALE GENOMIC DNA]</scope>
    <source>
        <tissue evidence="2">Leaves</tissue>
    </source>
</reference>
<evidence type="ECO:0000313" key="3">
    <source>
        <dbReference type="Proteomes" id="UP001341840"/>
    </source>
</evidence>
<feature type="compositionally biased region" description="Polar residues" evidence="1">
    <location>
        <begin position="176"/>
        <end position="189"/>
    </location>
</feature>
<accession>A0ABU6WZ13</accession>
<name>A0ABU6WZ13_9FABA</name>
<organism evidence="2 3">
    <name type="scientific">Stylosanthes scabra</name>
    <dbReference type="NCBI Taxonomy" id="79078"/>
    <lineage>
        <taxon>Eukaryota</taxon>
        <taxon>Viridiplantae</taxon>
        <taxon>Streptophyta</taxon>
        <taxon>Embryophyta</taxon>
        <taxon>Tracheophyta</taxon>
        <taxon>Spermatophyta</taxon>
        <taxon>Magnoliopsida</taxon>
        <taxon>eudicotyledons</taxon>
        <taxon>Gunneridae</taxon>
        <taxon>Pentapetalae</taxon>
        <taxon>rosids</taxon>
        <taxon>fabids</taxon>
        <taxon>Fabales</taxon>
        <taxon>Fabaceae</taxon>
        <taxon>Papilionoideae</taxon>
        <taxon>50 kb inversion clade</taxon>
        <taxon>dalbergioids sensu lato</taxon>
        <taxon>Dalbergieae</taxon>
        <taxon>Pterocarpus clade</taxon>
        <taxon>Stylosanthes</taxon>
    </lineage>
</organism>
<protein>
    <submittedName>
        <fullName evidence="2">Uncharacterized protein</fullName>
    </submittedName>
</protein>
<proteinExistence type="predicted"/>
<keyword evidence="3" id="KW-1185">Reference proteome</keyword>
<comment type="caution">
    <text evidence="2">The sequence shown here is derived from an EMBL/GenBank/DDBJ whole genome shotgun (WGS) entry which is preliminary data.</text>
</comment>
<feature type="compositionally biased region" description="Basic and acidic residues" evidence="1">
    <location>
        <begin position="190"/>
        <end position="199"/>
    </location>
</feature>
<feature type="compositionally biased region" description="Low complexity" evidence="1">
    <location>
        <begin position="44"/>
        <end position="66"/>
    </location>
</feature>
<feature type="region of interest" description="Disordered" evidence="1">
    <location>
        <begin position="97"/>
        <end position="116"/>
    </location>
</feature>
<gene>
    <name evidence="2" type="ORF">PIB30_104519</name>
</gene>
<evidence type="ECO:0000256" key="1">
    <source>
        <dbReference type="SAM" id="MobiDB-lite"/>
    </source>
</evidence>
<feature type="non-terminal residue" evidence="2">
    <location>
        <position position="1"/>
    </location>
</feature>